<sequence>MLERSIADEVEAAIAAGSAEKHLETIRRVTDLFLLSADGYSGEQIELFGDVLERLIKTIEIRALADVSARIALAELSTQLASVKQAPPVAVRRLAQHEEITIAGPVLTESARLTPEDLVELAQTKGEQHLLAISGRWWLTEVVTDALLARHYPSVSRRVVNNPGARVSAEGFAIVLQQAESDPELAVQTGIRIDLPSELRQKLLHNATEAVRSRLLSRAPPHLFEEIRSAITAASEGANREMAKARDFDAARHYVASLGKSGHLNESALLSFARQRKYEETVAALALLSRSDLEVIRPLMQSLRDDGVLIPCRVAGLGWDTVAAVLNSRFACGSMGPHELAKAKDAYAKMTLENAQRMLRFWQVRATDAPVKVN</sequence>
<dbReference type="Proteomes" id="UP000183208">
    <property type="component" value="Unassembled WGS sequence"/>
</dbReference>
<dbReference type="AlphaFoldDB" id="A0A1M6YDE8"/>
<name>A0A1M6YDE8_9BRAD</name>
<dbReference type="RefSeq" id="WP_074820388.1">
    <property type="nucleotide sequence ID" value="NZ_FNTI01000001.1"/>
</dbReference>
<dbReference type="OrthoDB" id="7888976at2"/>
<dbReference type="EMBL" id="FNTI01000001">
    <property type="protein sequence ID" value="SED09893.1"/>
    <property type="molecule type" value="Genomic_DNA"/>
</dbReference>
<dbReference type="Pfam" id="PF10098">
    <property type="entry name" value="DUF2336"/>
    <property type="match status" value="1"/>
</dbReference>
<protein>
    <submittedName>
        <fullName evidence="1">Uncharacterized conserved protein, DUF2336 family</fullName>
    </submittedName>
</protein>
<reference evidence="1 2" key="1">
    <citation type="submission" date="2016-10" db="EMBL/GenBank/DDBJ databases">
        <authorList>
            <person name="de Groot N.N."/>
        </authorList>
    </citation>
    <scope>NUCLEOTIDE SEQUENCE [LARGE SCALE GENOMIC DNA]</scope>
    <source>
        <strain evidence="1 2">GAS522</strain>
    </source>
</reference>
<evidence type="ECO:0000313" key="1">
    <source>
        <dbReference type="EMBL" id="SED09893.1"/>
    </source>
</evidence>
<gene>
    <name evidence="1" type="ORF">SAMN05444171_3127</name>
</gene>
<proteinExistence type="predicted"/>
<organism evidence="1 2">
    <name type="scientific">Bradyrhizobium lablabi</name>
    <dbReference type="NCBI Taxonomy" id="722472"/>
    <lineage>
        <taxon>Bacteria</taxon>
        <taxon>Pseudomonadati</taxon>
        <taxon>Pseudomonadota</taxon>
        <taxon>Alphaproteobacteria</taxon>
        <taxon>Hyphomicrobiales</taxon>
        <taxon>Nitrobacteraceae</taxon>
        <taxon>Bradyrhizobium</taxon>
    </lineage>
</organism>
<accession>A0A1M6YDE8</accession>
<dbReference type="InterPro" id="IPR019285">
    <property type="entry name" value="DUF2336"/>
</dbReference>
<evidence type="ECO:0000313" key="2">
    <source>
        <dbReference type="Proteomes" id="UP000183208"/>
    </source>
</evidence>